<evidence type="ECO:0000256" key="2">
    <source>
        <dbReference type="SAM" id="SignalP"/>
    </source>
</evidence>
<keyword evidence="1" id="KW-0812">Transmembrane</keyword>
<dbReference type="STRING" id="131310.A0A0N4ZLU9"/>
<dbReference type="Proteomes" id="UP000038045">
    <property type="component" value="Unplaced"/>
</dbReference>
<evidence type="ECO:0000313" key="4">
    <source>
        <dbReference type="WBParaSite" id="PTRK_0000948700.1"/>
    </source>
</evidence>
<keyword evidence="1" id="KW-0472">Membrane</keyword>
<name>A0A0N4ZLU9_PARTI</name>
<feature type="signal peptide" evidence="2">
    <location>
        <begin position="1"/>
        <end position="17"/>
    </location>
</feature>
<keyword evidence="2" id="KW-0732">Signal</keyword>
<feature type="transmembrane region" description="Helical" evidence="1">
    <location>
        <begin position="580"/>
        <end position="613"/>
    </location>
</feature>
<dbReference type="InterPro" id="IPR043076">
    <property type="entry name" value="Fusogen_EFF/AFF_dom3"/>
</dbReference>
<evidence type="ECO:0000256" key="1">
    <source>
        <dbReference type="SAM" id="Phobius"/>
    </source>
</evidence>
<dbReference type="AlphaFoldDB" id="A0A0N4ZLU9"/>
<dbReference type="GO" id="GO:0044291">
    <property type="term" value="C:cell-cell contact zone"/>
    <property type="evidence" value="ECO:0007669"/>
    <property type="project" value="TreeGrafter"/>
</dbReference>
<sequence length="617" mass="70830">MKFYFLILLLFLQRIESVPLYINEKFEKNPNTNNDEIFPKVPPYCNEIPVLYAHATQLTANSSTKYIKIQAPLSLHRTVCFTVDNTKKGTLAEDRENIGSELPLHSLTFIRLEHEYPVQQKYKFALPEVETNCICECNLNSHICNPQTHSPFNKCDGIENDTMDTSCYNTFTSIRLKNGCSSETQFSNVCCKVKFNPYLGMSFTAVKLGKPNIYALFKYIVYKNNDKNEWDMVEDKVIKVSLNGDLQSKFIDNNRSIRLQLGPIGNMINTLDAGMYFVQNNPNGSPLGQDLRSQPLNDLESSSMEKLGWYRESSLEKGKFEVYKGDINLRARHLVDIVNCHDQKYQSKLEANYYVNKVNKDRSKYFIADPLNKIYSWIDGAVLYDRFAFINQKDTANVVVHLSFHIKNISNPDHRRVTFHQGASYIKNFTGEIITDELSNHYFNVTVHEAYGLLNGVVKNGISEEDDDESTFTILVNEYGLASKQLHIPLSHNTDILATKKLICISNEDSLNSTRICKIIKLHVEDLKETVDRKSWITGKSFCDECNKEEAQSFIKFLHPSAWFKDVNTLEDAAKAFMSVVFYFAIFIVIIILIKSCLIPILQCVICPGYFFMMNKK</sequence>
<dbReference type="GO" id="GO:0000768">
    <property type="term" value="P:syncytium formation by plasma membrane fusion"/>
    <property type="evidence" value="ECO:0007669"/>
    <property type="project" value="TreeGrafter"/>
</dbReference>
<protein>
    <submittedName>
        <fullName evidence="4">Uncharacterized protein</fullName>
    </submittedName>
</protein>
<feature type="chain" id="PRO_5005891927" evidence="2">
    <location>
        <begin position="18"/>
        <end position="617"/>
    </location>
</feature>
<dbReference type="PANTHER" id="PTHR37415">
    <property type="entry name" value="EFF-1A"/>
    <property type="match status" value="1"/>
</dbReference>
<dbReference type="InterPro" id="IPR029213">
    <property type="entry name" value="Fusogen_EFF/AFF"/>
</dbReference>
<proteinExistence type="predicted"/>
<dbReference type="Pfam" id="PF14884">
    <property type="entry name" value="EFF-AFF"/>
    <property type="match status" value="1"/>
</dbReference>
<reference evidence="4" key="1">
    <citation type="submission" date="2017-02" db="UniProtKB">
        <authorList>
            <consortium name="WormBaseParasite"/>
        </authorList>
    </citation>
    <scope>IDENTIFICATION</scope>
</reference>
<dbReference type="WBParaSite" id="PTRK_0000948700.1">
    <property type="protein sequence ID" value="PTRK_0000948700.1"/>
    <property type="gene ID" value="PTRK_0000948700"/>
</dbReference>
<organism evidence="3 4">
    <name type="scientific">Parastrongyloides trichosuri</name>
    <name type="common">Possum-specific nematode worm</name>
    <dbReference type="NCBI Taxonomy" id="131310"/>
    <lineage>
        <taxon>Eukaryota</taxon>
        <taxon>Metazoa</taxon>
        <taxon>Ecdysozoa</taxon>
        <taxon>Nematoda</taxon>
        <taxon>Chromadorea</taxon>
        <taxon>Rhabditida</taxon>
        <taxon>Tylenchina</taxon>
        <taxon>Panagrolaimomorpha</taxon>
        <taxon>Strongyloidoidea</taxon>
        <taxon>Strongyloididae</taxon>
        <taxon>Parastrongyloides</taxon>
    </lineage>
</organism>
<evidence type="ECO:0000313" key="3">
    <source>
        <dbReference type="Proteomes" id="UP000038045"/>
    </source>
</evidence>
<dbReference type="Gene3D" id="2.60.40.3980">
    <property type="entry name" value="Cell-cell fusogen EFF/AFF, domain 3"/>
    <property type="match status" value="1"/>
</dbReference>
<keyword evidence="3" id="KW-1185">Reference proteome</keyword>
<keyword evidence="1" id="KW-1133">Transmembrane helix</keyword>
<dbReference type="PANTHER" id="PTHR37415:SF1">
    <property type="entry name" value="CELL FUSION PROTEIN AFF-1"/>
    <property type="match status" value="1"/>
</dbReference>
<accession>A0A0N4ZLU9</accession>
<dbReference type="Gene3D" id="2.60.98.60">
    <property type="entry name" value="Cell-cell fusogen EFF/AFF, domain 1"/>
    <property type="match status" value="2"/>
</dbReference>